<sequence>MPANPPSPMLLALRESTRDCHKALEARLPFFSPRFDEAAYRRLLQAYYGVHAALEHLLGVYQEPERRKAHILARDLRALGLSDADIDALPLCQALPSAADEACVLGVMYVVEGSTLGGQVLKRAMAERLGIGQEGGGAFLDVYGELTGSYWRSFLDRLGKASGAQATTVQAAIDTFSCFQAWLEQRNVLNECSGGQPEGQA</sequence>
<proteinExistence type="predicted"/>
<protein>
    <submittedName>
        <fullName evidence="1">Biliverdin-producing heme oxygenase</fullName>
    </submittedName>
</protein>
<dbReference type="InterPro" id="IPR016053">
    <property type="entry name" value="Haem_Oase-like"/>
</dbReference>
<dbReference type="Proteomes" id="UP001064504">
    <property type="component" value="Chromosome"/>
</dbReference>
<evidence type="ECO:0000313" key="2">
    <source>
        <dbReference type="Proteomes" id="UP001064504"/>
    </source>
</evidence>
<dbReference type="Pfam" id="PF01126">
    <property type="entry name" value="Heme_oxygenase"/>
    <property type="match status" value="1"/>
</dbReference>
<gene>
    <name evidence="1" type="ORF">N5C08_09095</name>
</gene>
<dbReference type="CDD" id="cd19166">
    <property type="entry name" value="HemeO-bac"/>
    <property type="match status" value="1"/>
</dbReference>
<dbReference type="EMBL" id="CP104557">
    <property type="protein sequence ID" value="UXH41660.1"/>
    <property type="molecule type" value="Genomic_DNA"/>
</dbReference>
<dbReference type="SUPFAM" id="SSF48613">
    <property type="entry name" value="Heme oxygenase-like"/>
    <property type="match status" value="1"/>
</dbReference>
<dbReference type="RefSeq" id="WP_261745225.1">
    <property type="nucleotide sequence ID" value="NZ_CP104557.1"/>
</dbReference>
<evidence type="ECO:0000313" key="1">
    <source>
        <dbReference type="EMBL" id="UXH41660.1"/>
    </source>
</evidence>
<dbReference type="Gene3D" id="1.20.910.10">
    <property type="entry name" value="Heme oxygenase-like"/>
    <property type="match status" value="1"/>
</dbReference>
<keyword evidence="2" id="KW-1185">Reference proteome</keyword>
<name>A0ABY6ARP9_9PSED</name>
<organism evidence="1 2">
    <name type="scientific">Pseudomonas promysalinigenes</name>
    <dbReference type="NCBI Taxonomy" id="485898"/>
    <lineage>
        <taxon>Bacteria</taxon>
        <taxon>Pseudomonadati</taxon>
        <taxon>Pseudomonadota</taxon>
        <taxon>Gammaproteobacteria</taxon>
        <taxon>Pseudomonadales</taxon>
        <taxon>Pseudomonadaceae</taxon>
        <taxon>Pseudomonas</taxon>
    </lineage>
</organism>
<accession>A0ABY6ARP9</accession>
<dbReference type="InterPro" id="IPR016084">
    <property type="entry name" value="Haem_Oase-like_multi-hlx"/>
</dbReference>
<reference evidence="1" key="1">
    <citation type="submission" date="2022-09" db="EMBL/GenBank/DDBJ databases">
        <title>Complete genome sequence of Pseudomonas promysalinigenes strain RL-WG26, a newly isolated PGPR with the potential for plant salinity stress alleviation.</title>
        <authorList>
            <person name="Ren L."/>
            <person name="Wang G."/>
            <person name="Hu H."/>
        </authorList>
    </citation>
    <scope>NUCLEOTIDE SEQUENCE</scope>
    <source>
        <strain evidence="1">RL-WG26</strain>
    </source>
</reference>